<evidence type="ECO:0000313" key="3">
    <source>
        <dbReference type="Proteomes" id="UP000518288"/>
    </source>
</evidence>
<keyword evidence="3" id="KW-1185">Reference proteome</keyword>
<protein>
    <submittedName>
        <fullName evidence="2">Polygalacturonase</fullName>
    </submittedName>
</protein>
<dbReference type="AlphaFoldDB" id="A0A7Y9QWF9"/>
<evidence type="ECO:0000313" key="2">
    <source>
        <dbReference type="EMBL" id="NYG32706.1"/>
    </source>
</evidence>
<dbReference type="Pfam" id="PF13229">
    <property type="entry name" value="Beta_helix"/>
    <property type="match status" value="1"/>
</dbReference>
<comment type="caution">
    <text evidence="2">The sequence shown here is derived from an EMBL/GenBank/DDBJ whole genome shotgun (WGS) entry which is preliminary data.</text>
</comment>
<dbReference type="InterPro" id="IPR012334">
    <property type="entry name" value="Pectin_lyas_fold"/>
</dbReference>
<accession>A0A7Y9QWF9</accession>
<sequence>MALGMGVGSAQACAVLAPLPAVPAGALRVTDFGAVADDDLADDAAIDRALKALKPGGWLVFPPGRYQQARSVLVSVPGVTLWGPGATLQATDPRDHTLGLRADGVRLYGLTLTAAPDQRRSEPAQARISLYREGPTPQRGNVVRGVTVDGAGSVGMLVYGATDFTIAGNTVRHTLADGIHTTGGSRHGRVLGNQVHDVGDDLISIVSYDNEPVVRDILVADNTVSGARWGRGLTIVGGAHITLRGNTVTGIARAAGVLVAQEGNWRTHGVHDVRIEHNRLREIQTPAARVGVTAAPTGHAAIELHTHAVPDGAAGLGDILLQGNTVEHSRHGDLRQRAGRLVQTTPGAQLDCRRFSGH</sequence>
<gene>
    <name evidence="2" type="ORF">BDD16_001692</name>
</gene>
<dbReference type="EMBL" id="JACCFH010000001">
    <property type="protein sequence ID" value="NYG32706.1"/>
    <property type="molecule type" value="Genomic_DNA"/>
</dbReference>
<name>A0A7Y9QWF9_9BURK</name>
<dbReference type="InterPro" id="IPR011050">
    <property type="entry name" value="Pectin_lyase_fold/virulence"/>
</dbReference>
<dbReference type="Proteomes" id="UP000518288">
    <property type="component" value="Unassembled WGS sequence"/>
</dbReference>
<evidence type="ECO:0000259" key="1">
    <source>
        <dbReference type="Pfam" id="PF13229"/>
    </source>
</evidence>
<reference evidence="2 3" key="1">
    <citation type="submission" date="2020-07" db="EMBL/GenBank/DDBJ databases">
        <title>Genomic Encyclopedia of Archaeal and Bacterial Type Strains, Phase II (KMG-II): from individual species to whole genera.</title>
        <authorList>
            <person name="Goeker M."/>
        </authorList>
    </citation>
    <scope>NUCLEOTIDE SEQUENCE [LARGE SCALE GENOMIC DNA]</scope>
    <source>
        <strain evidence="2 3">DSM 21226</strain>
    </source>
</reference>
<dbReference type="Gene3D" id="2.160.20.10">
    <property type="entry name" value="Single-stranded right-handed beta-helix, Pectin lyase-like"/>
    <property type="match status" value="1"/>
</dbReference>
<dbReference type="SUPFAM" id="SSF51126">
    <property type="entry name" value="Pectin lyase-like"/>
    <property type="match status" value="1"/>
</dbReference>
<dbReference type="RefSeq" id="WP_179633564.1">
    <property type="nucleotide sequence ID" value="NZ_JACCFH010000001.1"/>
</dbReference>
<dbReference type="InterPro" id="IPR006626">
    <property type="entry name" value="PbH1"/>
</dbReference>
<dbReference type="SMART" id="SM00710">
    <property type="entry name" value="PbH1"/>
    <property type="match status" value="6"/>
</dbReference>
<dbReference type="InterPro" id="IPR039448">
    <property type="entry name" value="Beta_helix"/>
</dbReference>
<feature type="domain" description="Right handed beta helix" evidence="1">
    <location>
        <begin position="140"/>
        <end position="263"/>
    </location>
</feature>
<proteinExistence type="predicted"/>
<organism evidence="2 3">
    <name type="scientific">Sphaerotilus montanus</name>
    <dbReference type="NCBI Taxonomy" id="522889"/>
    <lineage>
        <taxon>Bacteria</taxon>
        <taxon>Pseudomonadati</taxon>
        <taxon>Pseudomonadota</taxon>
        <taxon>Betaproteobacteria</taxon>
        <taxon>Burkholderiales</taxon>
        <taxon>Sphaerotilaceae</taxon>
        <taxon>Sphaerotilus</taxon>
    </lineage>
</organism>